<evidence type="ECO:0000313" key="3">
    <source>
        <dbReference type="Proteomes" id="UP000283786"/>
    </source>
</evidence>
<dbReference type="Pfam" id="PF16242">
    <property type="entry name" value="Pyrid_ox_like"/>
    <property type="match status" value="1"/>
</dbReference>
<dbReference type="InterPro" id="IPR052917">
    <property type="entry name" value="Stress-Dev_Protein"/>
</dbReference>
<dbReference type="Proteomes" id="UP000283786">
    <property type="component" value="Chromosome"/>
</dbReference>
<evidence type="ECO:0000259" key="1">
    <source>
        <dbReference type="Pfam" id="PF16242"/>
    </source>
</evidence>
<dbReference type="Gene3D" id="2.30.110.10">
    <property type="entry name" value="Electron Transport, Fmn-binding Protein, Chain A"/>
    <property type="match status" value="1"/>
</dbReference>
<dbReference type="PANTHER" id="PTHR34818:SF1">
    <property type="entry name" value="PROTEIN BLI-3"/>
    <property type="match status" value="1"/>
</dbReference>
<accession>A0A418SGV9</accession>
<dbReference type="PANTHER" id="PTHR34818">
    <property type="entry name" value="PROTEIN BLI-3"/>
    <property type="match status" value="1"/>
</dbReference>
<dbReference type="SUPFAM" id="SSF50475">
    <property type="entry name" value="FMN-binding split barrel"/>
    <property type="match status" value="1"/>
</dbReference>
<dbReference type="OrthoDB" id="1432662at2"/>
<sequence>MKDHQTRTETAETFWKRMEDVTAGMLLTEAHDFVPMSHQVDPEAGMLWFITSKGTTAHKAAMEKRDSHFLVAERDAKIYAHVSGTLSEVNDPAKLDEIWSRVAAAWFEEGREDPDVRLIGLRPANAEIWFTDGGAKFLYEMAKSVTTDATPDLGSHEHLTF</sequence>
<dbReference type="InterPro" id="IPR012349">
    <property type="entry name" value="Split_barrel_FMN-bd"/>
</dbReference>
<feature type="domain" description="General stress protein FMN-binding split barrel" evidence="1">
    <location>
        <begin position="10"/>
        <end position="152"/>
    </location>
</feature>
<gene>
    <name evidence="2" type="ORF">PSAL_000570</name>
</gene>
<dbReference type="InterPro" id="IPR038725">
    <property type="entry name" value="YdaG_split_barrel_FMN-bd"/>
</dbReference>
<dbReference type="KEGG" id="palw:PSAL_000570"/>
<dbReference type="EMBL" id="CP060436">
    <property type="protein sequence ID" value="QPM88854.1"/>
    <property type="molecule type" value="Genomic_DNA"/>
</dbReference>
<protein>
    <recommendedName>
        <fullName evidence="1">General stress protein FMN-binding split barrel domain-containing protein</fullName>
    </recommendedName>
</protein>
<keyword evidence="3" id="KW-1185">Reference proteome</keyword>
<evidence type="ECO:0000313" key="2">
    <source>
        <dbReference type="EMBL" id="QPM88854.1"/>
    </source>
</evidence>
<proteinExistence type="predicted"/>
<name>A0A418SGV9_9RHOB</name>
<dbReference type="RefSeq" id="WP_119839165.1">
    <property type="nucleotide sequence ID" value="NZ_CP060436.1"/>
</dbReference>
<reference evidence="2 3" key="1">
    <citation type="submission" date="2020-08" db="EMBL/GenBank/DDBJ databases">
        <title>Genome sequence of Rhodobacteraceae bacterium Lw-13e.</title>
        <authorList>
            <person name="Poehlein A."/>
            <person name="Wolter L."/>
            <person name="Daniel R."/>
            <person name="Brinkhoff T."/>
        </authorList>
    </citation>
    <scope>NUCLEOTIDE SEQUENCE [LARGE SCALE GENOMIC DNA]</scope>
    <source>
        <strain evidence="2 3">Lw-13e</strain>
    </source>
</reference>
<dbReference type="AlphaFoldDB" id="A0A418SGV9"/>
<organism evidence="2 3">
    <name type="scientific">Pseudooceanicola algae</name>
    <dbReference type="NCBI Taxonomy" id="1537215"/>
    <lineage>
        <taxon>Bacteria</taxon>
        <taxon>Pseudomonadati</taxon>
        <taxon>Pseudomonadota</taxon>
        <taxon>Alphaproteobacteria</taxon>
        <taxon>Rhodobacterales</taxon>
        <taxon>Paracoccaceae</taxon>
        <taxon>Pseudooceanicola</taxon>
    </lineage>
</organism>